<dbReference type="Pfam" id="PF00486">
    <property type="entry name" value="Trans_reg_C"/>
    <property type="match status" value="1"/>
</dbReference>
<evidence type="ECO:0000256" key="2">
    <source>
        <dbReference type="PROSITE-ProRule" id="PRU01091"/>
    </source>
</evidence>
<keyword evidence="5" id="KW-1185">Reference proteome</keyword>
<dbReference type="Gene3D" id="1.10.10.10">
    <property type="entry name" value="Winged helix-like DNA-binding domain superfamily/Winged helix DNA-binding domain"/>
    <property type="match status" value="1"/>
</dbReference>
<reference evidence="4 5" key="1">
    <citation type="submission" date="2022-10" db="EMBL/GenBank/DDBJ databases">
        <title>Defluviimonas sp. nov., isolated from ocean surface sediments.</title>
        <authorList>
            <person name="He W."/>
            <person name="Wang L."/>
            <person name="Zhang D.-F."/>
        </authorList>
    </citation>
    <scope>NUCLEOTIDE SEQUENCE [LARGE SCALE GENOMIC DNA]</scope>
    <source>
        <strain evidence="4 5">WL0024</strain>
    </source>
</reference>
<dbReference type="InterPro" id="IPR011990">
    <property type="entry name" value="TPR-like_helical_dom_sf"/>
</dbReference>
<dbReference type="SMART" id="SM00862">
    <property type="entry name" value="Trans_reg_C"/>
    <property type="match status" value="1"/>
</dbReference>
<accession>A0ABT2XBY9</accession>
<evidence type="ECO:0000259" key="3">
    <source>
        <dbReference type="PROSITE" id="PS51755"/>
    </source>
</evidence>
<dbReference type="CDD" id="cd00383">
    <property type="entry name" value="trans_reg_C"/>
    <property type="match status" value="1"/>
</dbReference>
<feature type="domain" description="OmpR/PhoB-type" evidence="3">
    <location>
        <begin position="29"/>
        <end position="129"/>
    </location>
</feature>
<dbReference type="SUPFAM" id="SSF46894">
    <property type="entry name" value="C-terminal effector domain of the bipartite response regulators"/>
    <property type="match status" value="1"/>
</dbReference>
<dbReference type="RefSeq" id="WP_263340806.1">
    <property type="nucleotide sequence ID" value="NZ_JAOVQO010000036.1"/>
</dbReference>
<keyword evidence="1 2" id="KW-0238">DNA-binding</keyword>
<dbReference type="PANTHER" id="PTHR12558">
    <property type="entry name" value="CELL DIVISION CYCLE 16,23,27"/>
    <property type="match status" value="1"/>
</dbReference>
<name>A0ABT2XBY9_9RHOB</name>
<dbReference type="EMBL" id="JAOVQO010000036">
    <property type="protein sequence ID" value="MCU9850552.1"/>
    <property type="molecule type" value="Genomic_DNA"/>
</dbReference>
<sequence length="554" mass="61266">MGKQYSQLLLVVLSGGWVICGESLSFGGEGFLHYAFDGFALDLNRGDLRRGDAVLPVEPMAYAVLSHLVRNAERLVAKDELVEKVWDGRFISDAAVSTVIKSLRRALGDDGKQQRYIRTVHGRGFRFVADVRIVAPAVVTEPQPQEVAQSVETVPAEQKPSIAVLPFTLIGSSEVYSAIADAIPGELISILSRLRWLKVVARGSSFRFRPPLQDFEAIRSALGVAYVLSGEVEILGPALGIAIELVDARSSQVVWGDRLSGKIDDIHDMREQIVALIISAMELHIPQHEAQLARLRAPSGLDAWSLYHIGLQHAFRFNRGDNARAADYFQRATELDPLFARAHAARSFVSFQAAFLRYSTDHAGAIDDARRHAERAVELDPMDPFANFNFGRAHWLRGDPAAGQSWLERSCSLSPSFAQGYYAHGWADLMAGDGQVALENLEKSISLSPLDPFRYAMLAAKGMAHFQLDEMDEAARWADQGARTPGAHYLINAFAAVINEAAGRHDQARYWTQEAKARRKDVSIEAFFTAFPFRHEAKREVLSDALATLGFPER</sequence>
<dbReference type="InterPro" id="IPR036388">
    <property type="entry name" value="WH-like_DNA-bd_sf"/>
</dbReference>
<dbReference type="Gene3D" id="3.40.50.10070">
    <property type="entry name" value="TolB, N-terminal domain"/>
    <property type="match status" value="1"/>
</dbReference>
<dbReference type="PANTHER" id="PTHR12558:SF33">
    <property type="entry name" value="BLL7664 PROTEIN"/>
    <property type="match status" value="1"/>
</dbReference>
<evidence type="ECO:0000313" key="5">
    <source>
        <dbReference type="Proteomes" id="UP001209535"/>
    </source>
</evidence>
<feature type="DNA-binding region" description="OmpR/PhoB-type" evidence="2">
    <location>
        <begin position="29"/>
        <end position="129"/>
    </location>
</feature>
<proteinExistence type="predicted"/>
<dbReference type="PROSITE" id="PS51755">
    <property type="entry name" value="OMPR_PHOB"/>
    <property type="match status" value="1"/>
</dbReference>
<dbReference type="InterPro" id="IPR001867">
    <property type="entry name" value="OmpR/PhoB-type_DNA-bd"/>
</dbReference>
<protein>
    <submittedName>
        <fullName evidence="4">Winged helix-turn-helix domain-containing protein</fullName>
    </submittedName>
</protein>
<gene>
    <name evidence="4" type="ORF">OEZ60_21485</name>
</gene>
<evidence type="ECO:0000313" key="4">
    <source>
        <dbReference type="EMBL" id="MCU9850552.1"/>
    </source>
</evidence>
<dbReference type="SUPFAM" id="SSF48452">
    <property type="entry name" value="TPR-like"/>
    <property type="match status" value="1"/>
</dbReference>
<dbReference type="Pfam" id="PF13432">
    <property type="entry name" value="TPR_16"/>
    <property type="match status" value="2"/>
</dbReference>
<dbReference type="Proteomes" id="UP001209535">
    <property type="component" value="Unassembled WGS sequence"/>
</dbReference>
<evidence type="ECO:0000256" key="1">
    <source>
        <dbReference type="ARBA" id="ARBA00023125"/>
    </source>
</evidence>
<dbReference type="Gene3D" id="1.25.40.10">
    <property type="entry name" value="Tetratricopeptide repeat domain"/>
    <property type="match status" value="1"/>
</dbReference>
<dbReference type="InterPro" id="IPR016032">
    <property type="entry name" value="Sig_transdc_resp-reg_C-effctor"/>
</dbReference>
<comment type="caution">
    <text evidence="4">The sequence shown here is derived from an EMBL/GenBank/DDBJ whole genome shotgun (WGS) entry which is preliminary data.</text>
</comment>
<organism evidence="4 5">
    <name type="scientific">Albidovulum salinarum</name>
    <dbReference type="NCBI Taxonomy" id="2984153"/>
    <lineage>
        <taxon>Bacteria</taxon>
        <taxon>Pseudomonadati</taxon>
        <taxon>Pseudomonadota</taxon>
        <taxon>Alphaproteobacteria</taxon>
        <taxon>Rhodobacterales</taxon>
        <taxon>Paracoccaceae</taxon>
        <taxon>Albidovulum</taxon>
    </lineage>
</organism>